<dbReference type="Gene3D" id="3.30.1380.10">
    <property type="match status" value="1"/>
</dbReference>
<evidence type="ECO:0000256" key="11">
    <source>
        <dbReference type="ARBA" id="ARBA00093666"/>
    </source>
</evidence>
<dbReference type="InterPro" id="IPR009045">
    <property type="entry name" value="Zn_M74/Hedgehog-like"/>
</dbReference>
<evidence type="ECO:0000256" key="10">
    <source>
        <dbReference type="ARBA" id="ARBA00093448"/>
    </source>
</evidence>
<comment type="pathway">
    <text evidence="2">Cell wall biogenesis; cell wall polysaccharide biosynthesis.</text>
</comment>
<reference evidence="14 15" key="2">
    <citation type="submission" date="2019-09" db="EMBL/GenBank/DDBJ databases">
        <authorList>
            <person name="Jin C."/>
        </authorList>
    </citation>
    <scope>NUCLEOTIDE SEQUENCE [LARGE SCALE GENOMIC DNA]</scope>
    <source>
        <strain evidence="14 15">BN140002</strain>
    </source>
</reference>
<keyword evidence="3" id="KW-0645">Protease</keyword>
<feature type="signal peptide" evidence="13">
    <location>
        <begin position="1"/>
        <end position="29"/>
    </location>
</feature>
<evidence type="ECO:0000256" key="8">
    <source>
        <dbReference type="ARBA" id="ARBA00023049"/>
    </source>
</evidence>
<keyword evidence="7" id="KW-0862">Zinc</keyword>
<sequence>MLDRQRHPSPTRRALRLAGLVTASLTALVAGVRGTQDAVANGDTRTLSLVHQHTKEAATITFRRNGQYDPQALEQLNWLLRDWRRDEATRMDPRLFDIVWEVHRSLGSQEPIQVMSAYRSPATNAMLRRRSRAVAKHSQHMEGKAMDFHLPDVPMERVRSIAMRLQRGGVGYYPSAYTPFVHLDAGSVRSWPRMTRDQLARLFPDGRTVHIPADGKPLAGYEEARAEILARGGAVAGYTAYASADEEAPQPRRKSLWATLFGGGGNEDDEDSEYVAATQPRGRAAPVQTASAYAPGSNDIDMMAAFRPLPTAPARQPRVVAVAPRPEPLPEPEAVRPAPMPAPAPVRVAALEPPPVAPPRFTWQTGPAGQPAAPGQIAAAAPALRIADVPAPPRRPDDLANVPGILVAAPLPPARPTSLMVALAGPAPLGLRAAMGAAPAAAPAIAASAPVGHPAPPLRPVATASIARRPEPEPEPVPLSPERAALRTLFTHAATPAPAAAPARVAAARTRAQGDAPLGFVADASPNLAMGFSRAPATDLQPDRFTGPAVKPLPLRR</sequence>
<dbReference type="PANTHER" id="PTHR37425:SF1">
    <property type="entry name" value="OUTER MEMBRANE PROTEIN"/>
    <property type="match status" value="1"/>
</dbReference>
<keyword evidence="9" id="KW-0961">Cell wall biogenesis/degradation</keyword>
<dbReference type="Pfam" id="PF05951">
    <property type="entry name" value="Peptidase_M15_2"/>
    <property type="match status" value="1"/>
</dbReference>
<dbReference type="EMBL" id="VUOA01000007">
    <property type="protein sequence ID" value="KAA2242133.1"/>
    <property type="molecule type" value="Genomic_DNA"/>
</dbReference>
<evidence type="ECO:0000256" key="2">
    <source>
        <dbReference type="ARBA" id="ARBA00004776"/>
    </source>
</evidence>
<evidence type="ECO:0000313" key="15">
    <source>
        <dbReference type="Proteomes" id="UP000323142"/>
    </source>
</evidence>
<keyword evidence="8" id="KW-0482">Metalloprotease</keyword>
<keyword evidence="4" id="KW-0479">Metal-binding</keyword>
<dbReference type="Proteomes" id="UP000323142">
    <property type="component" value="Unassembled WGS sequence"/>
</dbReference>
<evidence type="ECO:0000256" key="9">
    <source>
        <dbReference type="ARBA" id="ARBA00023316"/>
    </source>
</evidence>
<reference evidence="14 15" key="1">
    <citation type="submission" date="2019-09" db="EMBL/GenBank/DDBJ databases">
        <title>Salinarimonas rosea gen. nov., sp. nov., a new member of the a-2 subgroup of the Proteobacteria.</title>
        <authorList>
            <person name="Liu J."/>
        </authorList>
    </citation>
    <scope>NUCLEOTIDE SEQUENCE [LARGE SCALE GENOMIC DNA]</scope>
    <source>
        <strain evidence="14 15">BN140002</strain>
    </source>
</reference>
<evidence type="ECO:0000256" key="3">
    <source>
        <dbReference type="ARBA" id="ARBA00022670"/>
    </source>
</evidence>
<dbReference type="SUPFAM" id="SSF55166">
    <property type="entry name" value="Hedgehog/DD-peptidase"/>
    <property type="match status" value="1"/>
</dbReference>
<dbReference type="GO" id="GO:0046872">
    <property type="term" value="F:metal ion binding"/>
    <property type="evidence" value="ECO:0007669"/>
    <property type="project" value="UniProtKB-KW"/>
</dbReference>
<dbReference type="GO" id="GO:0008237">
    <property type="term" value="F:metallopeptidase activity"/>
    <property type="evidence" value="ECO:0007669"/>
    <property type="project" value="UniProtKB-KW"/>
</dbReference>
<evidence type="ECO:0000256" key="1">
    <source>
        <dbReference type="ARBA" id="ARBA00001947"/>
    </source>
</evidence>
<evidence type="ECO:0000256" key="7">
    <source>
        <dbReference type="ARBA" id="ARBA00022833"/>
    </source>
</evidence>
<comment type="caution">
    <text evidence="14">The sequence shown here is derived from an EMBL/GenBank/DDBJ whole genome shotgun (WGS) entry which is preliminary data.</text>
</comment>
<accession>A0A5B2VQU3</accession>
<organism evidence="14 15">
    <name type="scientific">Salinarimonas soli</name>
    <dbReference type="NCBI Taxonomy" id="1638099"/>
    <lineage>
        <taxon>Bacteria</taxon>
        <taxon>Pseudomonadati</taxon>
        <taxon>Pseudomonadota</taxon>
        <taxon>Alphaproteobacteria</taxon>
        <taxon>Hyphomicrobiales</taxon>
        <taxon>Salinarimonadaceae</taxon>
        <taxon>Salinarimonas</taxon>
    </lineage>
</organism>
<dbReference type="PANTHER" id="PTHR37425">
    <property type="match status" value="1"/>
</dbReference>
<dbReference type="GO" id="GO:0071555">
    <property type="term" value="P:cell wall organization"/>
    <property type="evidence" value="ECO:0007669"/>
    <property type="project" value="UniProtKB-KW"/>
</dbReference>
<name>A0A5B2VQU3_9HYPH</name>
<keyword evidence="6" id="KW-0378">Hydrolase</keyword>
<dbReference type="InterPro" id="IPR010275">
    <property type="entry name" value="MepK"/>
</dbReference>
<keyword evidence="5 13" id="KW-0732">Signal</keyword>
<proteinExistence type="inferred from homology"/>
<dbReference type="AlphaFoldDB" id="A0A5B2VQU3"/>
<feature type="chain" id="PRO_5023103452" description="Murein endopeptidase K" evidence="13">
    <location>
        <begin position="30"/>
        <end position="557"/>
    </location>
</feature>
<comment type="cofactor">
    <cofactor evidence="1">
        <name>Zn(2+)</name>
        <dbReference type="ChEBI" id="CHEBI:29105"/>
    </cofactor>
</comment>
<evidence type="ECO:0000313" key="14">
    <source>
        <dbReference type="EMBL" id="KAA2242133.1"/>
    </source>
</evidence>
<gene>
    <name evidence="14" type="ORF">F0L46_03990</name>
</gene>
<comment type="similarity">
    <text evidence="10">Belongs to the peptidase M15 family.</text>
</comment>
<protein>
    <recommendedName>
        <fullName evidence="11">Murein endopeptidase K</fullName>
    </recommendedName>
</protein>
<dbReference type="CDD" id="cd14844">
    <property type="entry name" value="Zn-DD-carboxypeptidase_like"/>
    <property type="match status" value="1"/>
</dbReference>
<evidence type="ECO:0000256" key="4">
    <source>
        <dbReference type="ARBA" id="ARBA00022723"/>
    </source>
</evidence>
<evidence type="ECO:0000256" key="6">
    <source>
        <dbReference type="ARBA" id="ARBA00022801"/>
    </source>
</evidence>
<evidence type="ECO:0000256" key="13">
    <source>
        <dbReference type="SAM" id="SignalP"/>
    </source>
</evidence>
<evidence type="ECO:0000256" key="5">
    <source>
        <dbReference type="ARBA" id="ARBA00022729"/>
    </source>
</evidence>
<evidence type="ECO:0000256" key="12">
    <source>
        <dbReference type="SAM" id="MobiDB-lite"/>
    </source>
</evidence>
<keyword evidence="15" id="KW-1185">Reference proteome</keyword>
<feature type="region of interest" description="Disordered" evidence="12">
    <location>
        <begin position="532"/>
        <end position="557"/>
    </location>
</feature>
<dbReference type="OrthoDB" id="9782994at2"/>
<dbReference type="GO" id="GO:0006508">
    <property type="term" value="P:proteolysis"/>
    <property type="evidence" value="ECO:0007669"/>
    <property type="project" value="UniProtKB-KW"/>
</dbReference>